<protein>
    <recommendedName>
        <fullName evidence="4">DUF4148 domain-containing protein</fullName>
    </recommendedName>
</protein>
<evidence type="ECO:0000256" key="1">
    <source>
        <dbReference type="SAM" id="SignalP"/>
    </source>
</evidence>
<dbReference type="Proteomes" id="UP000001192">
    <property type="component" value="Chromosome 2"/>
</dbReference>
<dbReference type="InterPro" id="IPR025421">
    <property type="entry name" value="DUF4148"/>
</dbReference>
<keyword evidence="1" id="KW-0732">Signal</keyword>
<dbReference type="OrthoDB" id="9113921at2"/>
<dbReference type="STRING" id="391038.Bphy_4631"/>
<gene>
    <name evidence="2" type="ordered locus">Bphy_4631</name>
</gene>
<organism evidence="2 3">
    <name type="scientific">Paraburkholderia phymatum (strain DSM 17167 / CIP 108236 / LMG 21445 / STM815)</name>
    <name type="common">Burkholderia phymatum</name>
    <dbReference type="NCBI Taxonomy" id="391038"/>
    <lineage>
        <taxon>Bacteria</taxon>
        <taxon>Pseudomonadati</taxon>
        <taxon>Pseudomonadota</taxon>
        <taxon>Betaproteobacteria</taxon>
        <taxon>Burkholderiales</taxon>
        <taxon>Burkholderiaceae</taxon>
        <taxon>Paraburkholderia</taxon>
    </lineage>
</organism>
<dbReference type="AlphaFoldDB" id="B2JR75"/>
<name>B2JR75_PARP8</name>
<dbReference type="eggNOG" id="ENOG5032Q8R">
    <property type="taxonomic scope" value="Bacteria"/>
</dbReference>
<dbReference type="Pfam" id="PF13663">
    <property type="entry name" value="DUF4148"/>
    <property type="match status" value="1"/>
</dbReference>
<dbReference type="HOGENOM" id="CLU_2300471_0_0_4"/>
<evidence type="ECO:0000313" key="3">
    <source>
        <dbReference type="Proteomes" id="UP000001192"/>
    </source>
</evidence>
<proteinExistence type="predicted"/>
<reference evidence="3" key="1">
    <citation type="journal article" date="2014" name="Stand. Genomic Sci.">
        <title>Complete genome sequence of Burkholderia phymatum STM815(T), a broad host range and efficient nitrogen-fixing symbiont of Mimosa species.</title>
        <authorList>
            <person name="Moulin L."/>
            <person name="Klonowska A."/>
            <person name="Caroline B."/>
            <person name="Booth K."/>
            <person name="Vriezen J.A."/>
            <person name="Melkonian R."/>
            <person name="James E.K."/>
            <person name="Young J.P."/>
            <person name="Bena G."/>
            <person name="Hauser L."/>
            <person name="Land M."/>
            <person name="Kyrpides N."/>
            <person name="Bruce D."/>
            <person name="Chain P."/>
            <person name="Copeland A."/>
            <person name="Pitluck S."/>
            <person name="Woyke T."/>
            <person name="Lizotte-Waniewski M."/>
            <person name="Bristow J."/>
            <person name="Riley M."/>
        </authorList>
    </citation>
    <scope>NUCLEOTIDE SEQUENCE [LARGE SCALE GENOMIC DNA]</scope>
    <source>
        <strain evidence="3">DSM 17167 / CIP 108236 / LMG 21445 / STM815</strain>
    </source>
</reference>
<evidence type="ECO:0008006" key="4">
    <source>
        <dbReference type="Google" id="ProtNLM"/>
    </source>
</evidence>
<dbReference type="EMBL" id="CP001044">
    <property type="protein sequence ID" value="ACC73741.1"/>
    <property type="molecule type" value="Genomic_DNA"/>
</dbReference>
<keyword evidence="3" id="KW-1185">Reference proteome</keyword>
<dbReference type="RefSeq" id="WP_012403912.1">
    <property type="nucleotide sequence ID" value="NC_010623.1"/>
</dbReference>
<evidence type="ECO:0000313" key="2">
    <source>
        <dbReference type="EMBL" id="ACC73741.1"/>
    </source>
</evidence>
<sequence length="103" mass="10797" precursor="true">MKRNLLAGLVLSLLVSAPAFAGGGGGIGRAGSYNDQWWQHSASASAPKTRAEVRAEVADAYRDGTLPSLNKTSYPEQGLIGRTQAERLDAQSGDGNVRVARGQ</sequence>
<feature type="signal peptide" evidence="1">
    <location>
        <begin position="1"/>
        <end position="21"/>
    </location>
</feature>
<dbReference type="KEGG" id="bph:Bphy_4631"/>
<accession>B2JR75</accession>
<feature type="chain" id="PRO_5002779552" description="DUF4148 domain-containing protein" evidence="1">
    <location>
        <begin position="22"/>
        <end position="103"/>
    </location>
</feature>